<evidence type="ECO:0000256" key="2">
    <source>
        <dbReference type="SAM" id="SignalP"/>
    </source>
</evidence>
<keyword evidence="1" id="KW-0472">Membrane</keyword>
<comment type="caution">
    <text evidence="3">The sequence shown here is derived from an EMBL/GenBank/DDBJ whole genome shotgun (WGS) entry which is preliminary data.</text>
</comment>
<keyword evidence="1" id="KW-1133">Transmembrane helix</keyword>
<gene>
    <name evidence="3" type="ORF">CWS01_17395</name>
</gene>
<dbReference type="Proteomes" id="UP000233375">
    <property type="component" value="Unassembled WGS sequence"/>
</dbReference>
<dbReference type="InterPro" id="IPR030832">
    <property type="entry name" value="Acidic_LPXTA"/>
</dbReference>
<keyword evidence="1" id="KW-0812">Transmembrane</keyword>
<dbReference type="NCBIfam" id="TIGR04383">
    <property type="entry name" value="acidic_w_LPXTA"/>
    <property type="match status" value="1"/>
</dbReference>
<organism evidence="3 4">
    <name type="scientific">Niallia nealsonii</name>
    <dbReference type="NCBI Taxonomy" id="115979"/>
    <lineage>
        <taxon>Bacteria</taxon>
        <taxon>Bacillati</taxon>
        <taxon>Bacillota</taxon>
        <taxon>Bacilli</taxon>
        <taxon>Bacillales</taxon>
        <taxon>Bacillaceae</taxon>
        <taxon>Niallia</taxon>
    </lineage>
</organism>
<sequence>MYKTVIMLFLFFIVYIGAASPVFAAPTDKEVSKLIQSIGWTKQDLEEFLSTKELELNHFQNTKELKEVIGTPITPDSLEELLHTYNMTREELDILLAGFNEKVQDYWNIEDLDVAIDFYQNHENLMVNLEEFFLNVGITDQEKNNLYTHFKTLNEEAINTKIGQWKVKANSLSTIDPESELTQAQQNELTALWEDISKTLGLHPKFFKVDDNGKQTNLSLSDLSTTKLLDTVTMELYDNKNNLVLNLILSPEILTASFAVDAAEKVVSLTELSEELTTLYQSQLPNTASLAPLFLFTGYLLVLIGIFLLIWKKKKVSNDQ</sequence>
<evidence type="ECO:0000256" key="1">
    <source>
        <dbReference type="SAM" id="Phobius"/>
    </source>
</evidence>
<evidence type="ECO:0000313" key="4">
    <source>
        <dbReference type="Proteomes" id="UP000233375"/>
    </source>
</evidence>
<dbReference type="RefSeq" id="WP_101178446.1">
    <property type="nucleotide sequence ID" value="NZ_PISE01000043.1"/>
</dbReference>
<reference evidence="3 4" key="1">
    <citation type="journal article" date="2003" name="Int. J. Syst. Evol. Microbiol.">
        <title>Bacillus nealsonii sp. nov., isolated from a spacecraft-assembly facility, whose spores are gamma-radiation resistant.</title>
        <authorList>
            <person name="Venkateswaran K."/>
            <person name="Kempf M."/>
            <person name="Chen F."/>
            <person name="Satomi M."/>
            <person name="Nicholson W."/>
            <person name="Kern R."/>
        </authorList>
    </citation>
    <scope>NUCLEOTIDE SEQUENCE [LARGE SCALE GENOMIC DNA]</scope>
    <source>
        <strain evidence="3 4">FO-92</strain>
    </source>
</reference>
<protein>
    <submittedName>
        <fullName evidence="3">Processed acidic surface protein</fullName>
    </submittedName>
</protein>
<dbReference type="OrthoDB" id="2718583at2"/>
<evidence type="ECO:0000313" key="3">
    <source>
        <dbReference type="EMBL" id="PKG22389.1"/>
    </source>
</evidence>
<accession>A0A2N0YYQ9</accession>
<dbReference type="EMBL" id="PISE01000043">
    <property type="protein sequence ID" value="PKG22389.1"/>
    <property type="molecule type" value="Genomic_DNA"/>
</dbReference>
<name>A0A2N0YYQ9_9BACI</name>
<keyword evidence="4" id="KW-1185">Reference proteome</keyword>
<feature type="signal peptide" evidence="2">
    <location>
        <begin position="1"/>
        <end position="24"/>
    </location>
</feature>
<feature type="transmembrane region" description="Helical" evidence="1">
    <location>
        <begin position="290"/>
        <end position="311"/>
    </location>
</feature>
<dbReference type="AlphaFoldDB" id="A0A2N0YYQ9"/>
<feature type="chain" id="PRO_5014722365" evidence="2">
    <location>
        <begin position="25"/>
        <end position="320"/>
    </location>
</feature>
<keyword evidence="2" id="KW-0732">Signal</keyword>
<proteinExistence type="predicted"/>